<proteinExistence type="predicted"/>
<evidence type="ECO:0000256" key="1">
    <source>
        <dbReference type="SAM" id="MobiDB-lite"/>
    </source>
</evidence>
<gene>
    <name evidence="2" type="ORF">N8I77_011991</name>
</gene>
<feature type="compositionally biased region" description="Basic and acidic residues" evidence="1">
    <location>
        <begin position="185"/>
        <end position="208"/>
    </location>
</feature>
<sequence>MAADTIRGDGLFQAHAALAALVEDQEQFDEARERRFSQSPPSYRSRSGTTTRTDSPAPVDEALDNYNARRDKLYLDWLASKAAEQFNAQSLEERRRIESTGEFVGADKSEFGVAAERVRERWIEQGIWDDKWYQSNLERWGEHVDNVPLLDAPWMHEVPLDDDSDTDDDYSPANFKFGAKRKRQKTEEETRQKAERRAERQRQRELTRPIHQFNYQVSQERERLLEERAQEAGHDDPVKRYPPDINTQAYTAVKDRWVNGGLWFEKWGILPGMTWLHEHNFDEVAEELLGPCPPPQPAVPASSDGSSTGSP</sequence>
<protein>
    <submittedName>
        <fullName evidence="2">Uncharacterized protein</fullName>
    </submittedName>
</protein>
<feature type="region of interest" description="Disordered" evidence="1">
    <location>
        <begin position="29"/>
        <end position="63"/>
    </location>
</feature>
<feature type="compositionally biased region" description="Acidic residues" evidence="1">
    <location>
        <begin position="160"/>
        <end position="170"/>
    </location>
</feature>
<dbReference type="EMBL" id="JAUJFL010000008">
    <property type="protein sequence ID" value="KAK2598592.1"/>
    <property type="molecule type" value="Genomic_DNA"/>
</dbReference>
<organism evidence="2 3">
    <name type="scientific">Phomopsis amygdali</name>
    <name type="common">Fusicoccum amygdali</name>
    <dbReference type="NCBI Taxonomy" id="1214568"/>
    <lineage>
        <taxon>Eukaryota</taxon>
        <taxon>Fungi</taxon>
        <taxon>Dikarya</taxon>
        <taxon>Ascomycota</taxon>
        <taxon>Pezizomycotina</taxon>
        <taxon>Sordariomycetes</taxon>
        <taxon>Sordariomycetidae</taxon>
        <taxon>Diaporthales</taxon>
        <taxon>Diaporthaceae</taxon>
        <taxon>Diaporthe</taxon>
    </lineage>
</organism>
<evidence type="ECO:0000313" key="3">
    <source>
        <dbReference type="Proteomes" id="UP001265746"/>
    </source>
</evidence>
<accession>A0AAD9S6T5</accession>
<name>A0AAD9S6T5_PHOAM</name>
<dbReference type="AlphaFoldDB" id="A0AAD9S6T5"/>
<comment type="caution">
    <text evidence="2">The sequence shown here is derived from an EMBL/GenBank/DDBJ whole genome shotgun (WGS) entry which is preliminary data.</text>
</comment>
<feature type="compositionally biased region" description="Low complexity" evidence="1">
    <location>
        <begin position="39"/>
        <end position="56"/>
    </location>
</feature>
<evidence type="ECO:0000313" key="2">
    <source>
        <dbReference type="EMBL" id="KAK2598592.1"/>
    </source>
</evidence>
<reference evidence="2" key="1">
    <citation type="submission" date="2023-06" db="EMBL/GenBank/DDBJ databases">
        <authorList>
            <person name="Noh H."/>
        </authorList>
    </citation>
    <scope>NUCLEOTIDE SEQUENCE</scope>
    <source>
        <strain evidence="2">DUCC20226</strain>
    </source>
</reference>
<feature type="region of interest" description="Disordered" evidence="1">
    <location>
        <begin position="160"/>
        <end position="212"/>
    </location>
</feature>
<dbReference type="Proteomes" id="UP001265746">
    <property type="component" value="Unassembled WGS sequence"/>
</dbReference>
<feature type="region of interest" description="Disordered" evidence="1">
    <location>
        <begin position="287"/>
        <end position="311"/>
    </location>
</feature>
<keyword evidence="3" id="KW-1185">Reference proteome</keyword>